<evidence type="ECO:0000313" key="10">
    <source>
        <dbReference type="EMBL" id="KAA0720811.1"/>
    </source>
</evidence>
<comment type="caution">
    <text evidence="10">The sequence shown here is derived from an EMBL/GenBank/DDBJ whole genome shotgun (WGS) entry which is preliminary data.</text>
</comment>
<keyword evidence="4" id="KW-0130">Cell adhesion</keyword>
<organism evidence="10 11">
    <name type="scientific">Triplophysa tibetana</name>
    <dbReference type="NCBI Taxonomy" id="1572043"/>
    <lineage>
        <taxon>Eukaryota</taxon>
        <taxon>Metazoa</taxon>
        <taxon>Chordata</taxon>
        <taxon>Craniata</taxon>
        <taxon>Vertebrata</taxon>
        <taxon>Euteleostomi</taxon>
        <taxon>Actinopterygii</taxon>
        <taxon>Neopterygii</taxon>
        <taxon>Teleostei</taxon>
        <taxon>Ostariophysi</taxon>
        <taxon>Cypriniformes</taxon>
        <taxon>Nemacheilidae</taxon>
        <taxon>Triplophysa</taxon>
    </lineage>
</organism>
<dbReference type="InterPro" id="IPR007110">
    <property type="entry name" value="Ig-like_dom"/>
</dbReference>
<dbReference type="PROSITE" id="PS50835">
    <property type="entry name" value="IG_LIKE"/>
    <property type="match status" value="3"/>
</dbReference>
<evidence type="ECO:0000256" key="5">
    <source>
        <dbReference type="ARBA" id="ARBA00022989"/>
    </source>
</evidence>
<dbReference type="SMART" id="SM00408">
    <property type="entry name" value="IGc2"/>
    <property type="match status" value="1"/>
</dbReference>
<feature type="domain" description="Ig-like" evidence="9">
    <location>
        <begin position="352"/>
        <end position="424"/>
    </location>
</feature>
<dbReference type="CDD" id="cd00096">
    <property type="entry name" value="Ig"/>
    <property type="match status" value="1"/>
</dbReference>
<dbReference type="InterPro" id="IPR036179">
    <property type="entry name" value="Ig-like_dom_sf"/>
</dbReference>
<name>A0A5A9PI02_9TELE</name>
<accession>A0A5A9PI02</accession>
<protein>
    <submittedName>
        <fullName evidence="10">B-cell receptor CD22 B-lymphocyte cell adhesion molecule</fullName>
    </submittedName>
</protein>
<keyword evidence="11" id="KW-1185">Reference proteome</keyword>
<evidence type="ECO:0000256" key="7">
    <source>
        <dbReference type="ARBA" id="ARBA00038361"/>
    </source>
</evidence>
<feature type="domain" description="Ig-like" evidence="9">
    <location>
        <begin position="245"/>
        <end position="332"/>
    </location>
</feature>
<dbReference type="InterPro" id="IPR003599">
    <property type="entry name" value="Ig_sub"/>
</dbReference>
<dbReference type="GO" id="GO:0005886">
    <property type="term" value="C:plasma membrane"/>
    <property type="evidence" value="ECO:0007669"/>
    <property type="project" value="TreeGrafter"/>
</dbReference>
<keyword evidence="2 8" id="KW-0812">Transmembrane</keyword>
<evidence type="ECO:0000256" key="4">
    <source>
        <dbReference type="ARBA" id="ARBA00022889"/>
    </source>
</evidence>
<evidence type="ECO:0000259" key="9">
    <source>
        <dbReference type="PROSITE" id="PS50835"/>
    </source>
</evidence>
<dbReference type="PANTHER" id="PTHR12035:SF125">
    <property type="entry name" value="SIALIC ACID-BINDING IG-LIKE LECTIN 5"/>
    <property type="match status" value="1"/>
</dbReference>
<dbReference type="InterPro" id="IPR051036">
    <property type="entry name" value="SIGLEC"/>
</dbReference>
<keyword evidence="6 8" id="KW-0472">Membrane</keyword>
<dbReference type="Gene3D" id="2.60.40.10">
    <property type="entry name" value="Immunoglobulins"/>
    <property type="match status" value="4"/>
</dbReference>
<dbReference type="SMART" id="SM00409">
    <property type="entry name" value="IG"/>
    <property type="match status" value="3"/>
</dbReference>
<feature type="transmembrane region" description="Helical" evidence="8">
    <location>
        <begin position="432"/>
        <end position="457"/>
    </location>
</feature>
<dbReference type="GO" id="GO:0033691">
    <property type="term" value="F:sialic acid binding"/>
    <property type="evidence" value="ECO:0007669"/>
    <property type="project" value="TreeGrafter"/>
</dbReference>
<sequence length="538" mass="60679">MRVFLLWSEEMTGRIILIGSLIRGVLCGFNIRQPNNLEVLSGSCAFIPCTFDIDPKYNNDLTVGARRLWYKDEFTDRKVFDSRTPRTGVLNGTIFGNARDKNCTTRFHCVTQKDTGKYYFRLEGKNNLRFNYAKLQLNVNDSPPKPKVSIYKQQQEVVEGTTVILRCSAKMFCSTHPPALIWSTSSIVSIREQQRQNQSDLISDLDFNVTHQHNRVNLTCMISYQLQNRNTSARDSITLNVQYAPKNTSVFVSTSDCVLEGRSVSLTCSSDGNPAVINFTWYRDTEGHLKHLRTGPNLIFNKTTPKHSGRYHCTAHNKHGNRTSDTILLNITYATKISQSSCRRSDIITCFCEVDGNPVPTLEWRLSGRRVLNSTSTSIFQEQLGDTNFRTTLTFNQTLTDTPTLQCVSSNSYGSVRQEFQELQPPPSRLDVLSLLAGVVISVIVMLIVGIVSLFCMRRSNCKPSQRDSTGLVMNAAVLDNGDVSVNKSMYSSTEAITHQNLFIIAPLTLQTLKRRHVRKKTSHSPQITLKSDITLQM</sequence>
<keyword evidence="3" id="KW-0430">Lectin</keyword>
<keyword evidence="5 8" id="KW-1133">Transmembrane helix</keyword>
<keyword evidence="10" id="KW-0675">Receptor</keyword>
<comment type="subcellular location">
    <subcellularLocation>
        <location evidence="1">Membrane</location>
        <topology evidence="1">Single-pass type I membrane protein</topology>
    </subcellularLocation>
</comment>
<dbReference type="EMBL" id="SOYY01000005">
    <property type="protein sequence ID" value="KAA0720811.1"/>
    <property type="molecule type" value="Genomic_DNA"/>
</dbReference>
<evidence type="ECO:0000313" key="11">
    <source>
        <dbReference type="Proteomes" id="UP000324632"/>
    </source>
</evidence>
<dbReference type="PANTHER" id="PTHR12035">
    <property type="entry name" value="SIALIC ACID BINDING IMMUNOGLOBULIN-LIKE LECTIN"/>
    <property type="match status" value="1"/>
</dbReference>
<proteinExistence type="inferred from homology"/>
<dbReference type="InterPro" id="IPR003598">
    <property type="entry name" value="Ig_sub2"/>
</dbReference>
<dbReference type="InterPro" id="IPR013783">
    <property type="entry name" value="Ig-like_fold"/>
</dbReference>
<dbReference type="Pfam" id="PF13895">
    <property type="entry name" value="Ig_2"/>
    <property type="match status" value="1"/>
</dbReference>
<dbReference type="SUPFAM" id="SSF48726">
    <property type="entry name" value="Immunoglobulin"/>
    <property type="match status" value="4"/>
</dbReference>
<dbReference type="GO" id="GO:0030246">
    <property type="term" value="F:carbohydrate binding"/>
    <property type="evidence" value="ECO:0007669"/>
    <property type="project" value="UniProtKB-KW"/>
</dbReference>
<dbReference type="GO" id="GO:0007155">
    <property type="term" value="P:cell adhesion"/>
    <property type="evidence" value="ECO:0007669"/>
    <property type="project" value="UniProtKB-KW"/>
</dbReference>
<comment type="similarity">
    <text evidence="7">Belongs to the immunoglobulin superfamily. SIGLEC (sialic acid binding Ig-like lectin) family.</text>
</comment>
<dbReference type="Proteomes" id="UP000324632">
    <property type="component" value="Chromosome 5"/>
</dbReference>
<dbReference type="AlphaFoldDB" id="A0A5A9PI02"/>
<evidence type="ECO:0000256" key="2">
    <source>
        <dbReference type="ARBA" id="ARBA00022692"/>
    </source>
</evidence>
<feature type="domain" description="Ig-like" evidence="9">
    <location>
        <begin position="146"/>
        <end position="238"/>
    </location>
</feature>
<gene>
    <name evidence="10" type="ORF">E1301_Tti019364</name>
</gene>
<evidence type="ECO:0000256" key="6">
    <source>
        <dbReference type="ARBA" id="ARBA00023136"/>
    </source>
</evidence>
<evidence type="ECO:0000256" key="3">
    <source>
        <dbReference type="ARBA" id="ARBA00022734"/>
    </source>
</evidence>
<evidence type="ECO:0000256" key="1">
    <source>
        <dbReference type="ARBA" id="ARBA00004479"/>
    </source>
</evidence>
<reference evidence="10 11" key="1">
    <citation type="journal article" date="2019" name="Mol. Ecol. Resour.">
        <title>Chromosome-level genome assembly of Triplophysa tibetana, a fish adapted to the harsh high-altitude environment of the Tibetan Plateau.</title>
        <authorList>
            <person name="Yang X."/>
            <person name="Liu H."/>
            <person name="Ma Z."/>
            <person name="Zou Y."/>
            <person name="Zou M."/>
            <person name="Mao Y."/>
            <person name="Li X."/>
            <person name="Wang H."/>
            <person name="Chen T."/>
            <person name="Wang W."/>
            <person name="Yang R."/>
        </authorList>
    </citation>
    <scope>NUCLEOTIDE SEQUENCE [LARGE SCALE GENOMIC DNA]</scope>
    <source>
        <strain evidence="10">TTIB1903HZAU</strain>
        <tissue evidence="10">Muscle</tissue>
    </source>
</reference>
<evidence type="ECO:0000256" key="8">
    <source>
        <dbReference type="SAM" id="Phobius"/>
    </source>
</evidence>